<reference evidence="1" key="1">
    <citation type="journal article" date="2020" name="Nat. Ecol. Evol.">
        <title>Deeply conserved synteny resolves early events in vertebrate evolution.</title>
        <authorList>
            <person name="Simakov O."/>
            <person name="Marletaz F."/>
            <person name="Yue J.X."/>
            <person name="O'Connell B."/>
            <person name="Jenkins J."/>
            <person name="Brandt A."/>
            <person name="Calef R."/>
            <person name="Tung C.H."/>
            <person name="Huang T.K."/>
            <person name="Schmutz J."/>
            <person name="Satoh N."/>
            <person name="Yu J.K."/>
            <person name="Putnam N.H."/>
            <person name="Green R.E."/>
            <person name="Rokhsar D.S."/>
        </authorList>
    </citation>
    <scope>NUCLEOTIDE SEQUENCE [LARGE SCALE GENOMIC DNA]</scope>
    <source>
        <strain evidence="1">S238N-H82</strain>
    </source>
</reference>
<gene>
    <name evidence="2" type="primary">LOC118406327</name>
</gene>
<dbReference type="GeneID" id="118406327"/>
<sequence>MLNEMQEALLAAQLETETINSLDLYLGDDESALYRLLHISRCRKKLCKECKEVTRLVCQHSTKHLSPRYDCDIPFCGQLLALMKDTPVLTPGPCLFTVQYIRENMARIIDNID</sequence>
<dbReference type="RefSeq" id="XP_035662161.1">
    <property type="nucleotide sequence ID" value="XM_035806268.1"/>
</dbReference>
<protein>
    <submittedName>
        <fullName evidence="2">Uncharacterized protein LOC118406327</fullName>
    </submittedName>
</protein>
<keyword evidence="1" id="KW-1185">Reference proteome</keyword>
<dbReference type="Proteomes" id="UP000001554">
    <property type="component" value="Chromosome 19"/>
</dbReference>
<reference evidence="2" key="2">
    <citation type="submission" date="2025-08" db="UniProtKB">
        <authorList>
            <consortium name="RefSeq"/>
        </authorList>
    </citation>
    <scope>IDENTIFICATION</scope>
    <source>
        <strain evidence="2">S238N-H82</strain>
        <tissue evidence="2">Testes</tissue>
    </source>
</reference>
<organism evidence="1 2">
    <name type="scientific">Branchiostoma floridae</name>
    <name type="common">Florida lancelet</name>
    <name type="synonym">Amphioxus</name>
    <dbReference type="NCBI Taxonomy" id="7739"/>
    <lineage>
        <taxon>Eukaryota</taxon>
        <taxon>Metazoa</taxon>
        <taxon>Chordata</taxon>
        <taxon>Cephalochordata</taxon>
        <taxon>Leptocardii</taxon>
        <taxon>Amphioxiformes</taxon>
        <taxon>Branchiostomatidae</taxon>
        <taxon>Branchiostoma</taxon>
    </lineage>
</organism>
<dbReference type="AlphaFoldDB" id="A0A9J7HMJ3"/>
<proteinExistence type="predicted"/>
<evidence type="ECO:0000313" key="2">
    <source>
        <dbReference type="RefSeq" id="XP_035662161.1"/>
    </source>
</evidence>
<dbReference type="KEGG" id="bfo:118406327"/>
<accession>A0A9J7HMJ3</accession>
<evidence type="ECO:0000313" key="1">
    <source>
        <dbReference type="Proteomes" id="UP000001554"/>
    </source>
</evidence>
<name>A0A9J7HMJ3_BRAFL</name>